<dbReference type="CDD" id="cd00060">
    <property type="entry name" value="FHA"/>
    <property type="match status" value="1"/>
</dbReference>
<evidence type="ECO:0000313" key="6">
    <source>
        <dbReference type="EMBL" id="CAB4742172.1"/>
    </source>
</evidence>
<keyword evidence="2" id="KW-0067">ATP-binding</keyword>
<protein>
    <submittedName>
        <fullName evidence="8">Unannotated protein</fullName>
    </submittedName>
</protein>
<dbReference type="InterPro" id="IPR002543">
    <property type="entry name" value="FtsK_dom"/>
</dbReference>
<name>A0A6J7MNJ2_9ZZZZ</name>
<proteinExistence type="predicted"/>
<feature type="domain" description="FtsK" evidence="4">
    <location>
        <begin position="528"/>
        <end position="716"/>
    </location>
</feature>
<dbReference type="AlphaFoldDB" id="A0A6J7MNJ2"/>
<dbReference type="GO" id="GO:0005524">
    <property type="term" value="F:ATP binding"/>
    <property type="evidence" value="ECO:0007669"/>
    <property type="project" value="UniProtKB-KW"/>
</dbReference>
<keyword evidence="3" id="KW-1133">Transmembrane helix</keyword>
<organism evidence="8">
    <name type="scientific">freshwater metagenome</name>
    <dbReference type="NCBI Taxonomy" id="449393"/>
    <lineage>
        <taxon>unclassified sequences</taxon>
        <taxon>metagenomes</taxon>
        <taxon>ecological metagenomes</taxon>
    </lineage>
</organism>
<keyword evidence="1" id="KW-0547">Nucleotide-binding</keyword>
<accession>A0A6J7MNJ2</accession>
<evidence type="ECO:0000256" key="1">
    <source>
        <dbReference type="ARBA" id="ARBA00022741"/>
    </source>
</evidence>
<dbReference type="SUPFAM" id="SSF49879">
    <property type="entry name" value="SMAD/FHA domain"/>
    <property type="match status" value="1"/>
</dbReference>
<dbReference type="EMBL" id="CAESGF010000023">
    <property type="protein sequence ID" value="CAB4365071.1"/>
    <property type="molecule type" value="Genomic_DNA"/>
</dbReference>
<keyword evidence="3" id="KW-0472">Membrane</keyword>
<evidence type="ECO:0000256" key="3">
    <source>
        <dbReference type="SAM" id="Phobius"/>
    </source>
</evidence>
<feature type="transmembrane region" description="Helical" evidence="3">
    <location>
        <begin position="154"/>
        <end position="173"/>
    </location>
</feature>
<gene>
    <name evidence="6" type="ORF">UFOPK2656_02975</name>
    <name evidence="7" type="ORF">UFOPK3267_00955</name>
    <name evidence="8" type="ORF">UFOPK3931_00741</name>
    <name evidence="5" type="ORF">UFOPK4189_02827</name>
</gene>
<dbReference type="EMBL" id="CAEZYF010000027">
    <property type="protein sequence ID" value="CAB4742172.1"/>
    <property type="molecule type" value="Genomic_DNA"/>
</dbReference>
<dbReference type="Gene3D" id="2.60.200.20">
    <property type="match status" value="1"/>
</dbReference>
<dbReference type="EMBL" id="CAFBOL010000012">
    <property type="protein sequence ID" value="CAB4979983.1"/>
    <property type="molecule type" value="Genomic_DNA"/>
</dbReference>
<dbReference type="Pfam" id="PF01580">
    <property type="entry name" value="FtsK_SpoIIIE"/>
    <property type="match status" value="1"/>
</dbReference>
<feature type="transmembrane region" description="Helical" evidence="3">
    <location>
        <begin position="179"/>
        <end position="197"/>
    </location>
</feature>
<reference evidence="8" key="1">
    <citation type="submission" date="2020-05" db="EMBL/GenBank/DDBJ databases">
        <authorList>
            <person name="Chiriac C."/>
            <person name="Salcher M."/>
            <person name="Ghai R."/>
            <person name="Kavagutti S V."/>
        </authorList>
    </citation>
    <scope>NUCLEOTIDE SEQUENCE</scope>
</reference>
<keyword evidence="3" id="KW-0812">Transmembrane</keyword>
<dbReference type="SUPFAM" id="SSF52540">
    <property type="entry name" value="P-loop containing nucleoside triphosphate hydrolases"/>
    <property type="match status" value="3"/>
</dbReference>
<evidence type="ECO:0000313" key="8">
    <source>
        <dbReference type="EMBL" id="CAB4979983.1"/>
    </source>
</evidence>
<dbReference type="InterPro" id="IPR003593">
    <property type="entry name" value="AAA+_ATPase"/>
</dbReference>
<dbReference type="InterPro" id="IPR008984">
    <property type="entry name" value="SMAD_FHA_dom_sf"/>
</dbReference>
<evidence type="ECO:0000313" key="5">
    <source>
        <dbReference type="EMBL" id="CAB4365071.1"/>
    </source>
</evidence>
<dbReference type="GO" id="GO:0003677">
    <property type="term" value="F:DNA binding"/>
    <property type="evidence" value="ECO:0007669"/>
    <property type="project" value="InterPro"/>
</dbReference>
<dbReference type="EMBL" id="CAFBIY010000040">
    <property type="protein sequence ID" value="CAB4849599.1"/>
    <property type="molecule type" value="Genomic_DNA"/>
</dbReference>
<sequence length="1253" mass="131109">MENSHQPPLRWQCTWHAGPDAGAVHTFGPGSHVLGRAAHATLTADDPALAPHHAVLEVGPDGRGTLTQLAGGPPIRVDGAAMNGGGDGPVELAAGAWLEVGTSLLRLQRGGEPLADGAVHLHCGAVVRSARAVSQWTPQLAVTPDPPGPGDERAGGLLPALAGVAASGVLALVLRQPTFILFGLLGAVVAIASWGAQRIAFARRHRRALAAHQCAVQAARDADARARVAFRAHHEQKVPTVVTALGVAHHRGDRLWARRLDHGDATLAALGLGDVAWPLPDDRATHSQPPVAGMAIAVDLRAGSRLAVRGPQARGVARSLLMQLATSCGPADVRIVIVTAQPTAWASLRDLPHLTLPDESSAVIDETGLATVLAEWEGHRGQLVVVTDDPALLAVRTSPLRRLLADTSAHALIAVLPTDATVPHICTAALTTTDGPTAQWVADTSDTASPQCIRVAALGERSATRTTAALRGLVDPEDPLSMATNMPRALSLVDLHGGALADAEAILHTWATVGRDPAPRALVGMAVDGAVDIDLVRDGPHGLIAGTTGAGKSELLRTLVVGMAANARPEHLTFVLIDYKGGATFDACAALPHVVGVITDLDEHLADRALRSLHAELRRREALLRAHGAADLPALRATDPQVVLPRLVVVIDEFAALVSEQPTFLHALVGVAQRGRSLGVHLLLATQRPQGVISDDVRANTNLRLALRLQDAADALDVAGTADAAHLPRSVPGRAVLRLGADEHVTFQTAHCTQHADGDESPLQLLVGAIVEAARQTDEPAPVGPWQPPLPAMLHPSEVPHGALGLIDDPDQQRIRPLHRDSDEGHLLIAGSAGSGATSTLCTLAAHTLATTSDHVYVLDAHGTNEFDGLAQHPRCGAVIRIRERERVARLLHRLRARSGDPAATSPRIVLVIDGLDTARRALDHPSTMDEYDVLHDLLTTADANAVTIIAAVEHTAAVSAAFIARCADRWVLHLHDPHDGAALGAHAANVPPAQPGRVYLATCGLTAQLVRPGEPLHQQQPITDPLAPPAPRIDTVPPIVIASSLAPGTHHDGTTALSIGVDVTTGRTHVLRVHLGEHVLVVGGARTGRTTALAHLAAQWRRLHPAGWVGALTLRRGGPLDALPPADLHDLCQLPHGRPALLIVDDADRVDDADGRLAALAAGGRVCLFAAGKPDALRLSYGHWTGVVRRSRIGLVAAGGSELDGDLLGTLLPRRTPIAPRPGLMWAIDDSGPHLTQVAIPGGDRCTDLLPH</sequence>
<dbReference type="InterPro" id="IPR027417">
    <property type="entry name" value="P-loop_NTPase"/>
</dbReference>
<dbReference type="Gene3D" id="3.40.50.300">
    <property type="entry name" value="P-loop containing nucleotide triphosphate hydrolases"/>
    <property type="match status" value="3"/>
</dbReference>
<dbReference type="SMART" id="SM00382">
    <property type="entry name" value="AAA"/>
    <property type="match status" value="3"/>
</dbReference>
<evidence type="ECO:0000313" key="7">
    <source>
        <dbReference type="EMBL" id="CAB4849599.1"/>
    </source>
</evidence>
<dbReference type="PANTHER" id="PTHR22683:SF1">
    <property type="entry name" value="TYPE VII SECRETION SYSTEM PROTEIN ESSC"/>
    <property type="match status" value="1"/>
</dbReference>
<dbReference type="InterPro" id="IPR050206">
    <property type="entry name" value="FtsK/SpoIIIE/SftA"/>
</dbReference>
<dbReference type="PROSITE" id="PS50901">
    <property type="entry name" value="FTSK"/>
    <property type="match status" value="1"/>
</dbReference>
<dbReference type="CDD" id="cd01127">
    <property type="entry name" value="TrwB_TraG_TraD_VirD4"/>
    <property type="match status" value="1"/>
</dbReference>
<dbReference type="PANTHER" id="PTHR22683">
    <property type="entry name" value="SPORULATION PROTEIN RELATED"/>
    <property type="match status" value="1"/>
</dbReference>
<evidence type="ECO:0000259" key="4">
    <source>
        <dbReference type="PROSITE" id="PS50901"/>
    </source>
</evidence>
<evidence type="ECO:0000256" key="2">
    <source>
        <dbReference type="ARBA" id="ARBA00022840"/>
    </source>
</evidence>